<dbReference type="Gene3D" id="1.20.1050.10">
    <property type="match status" value="1"/>
</dbReference>
<name>A0A6A6CK89_ZASCE</name>
<protein>
    <recommendedName>
        <fullName evidence="1">GST N-terminal domain-containing protein</fullName>
    </recommendedName>
</protein>
<sequence length="192" mass="21519">MSLTLISATPSPYARINRIALHLKSIPFTLLNEIPWHKTETQTPQYNPLEKLPVLMFPPEEHRAPIYDSSHIQDFLVTRYADRGPRLVTGEWEADMKLKQVQVLAQGVMDAVVLKFFERARGEEKASREWEGRQDRKILTIADIAVVCAVGFVGFNGALGEGWEGMYPETARYFAVLDGREGGVSGDEAGDV</sequence>
<dbReference type="Gene3D" id="3.40.30.10">
    <property type="entry name" value="Glutaredoxin"/>
    <property type="match status" value="1"/>
</dbReference>
<dbReference type="AlphaFoldDB" id="A0A6A6CK89"/>
<dbReference type="Proteomes" id="UP000799537">
    <property type="component" value="Unassembled WGS sequence"/>
</dbReference>
<dbReference type="InterPro" id="IPR036249">
    <property type="entry name" value="Thioredoxin-like_sf"/>
</dbReference>
<dbReference type="OrthoDB" id="249703at2759"/>
<feature type="domain" description="GST N-terminal" evidence="1">
    <location>
        <begin position="1"/>
        <end position="84"/>
    </location>
</feature>
<proteinExistence type="predicted"/>
<dbReference type="SUPFAM" id="SSF52833">
    <property type="entry name" value="Thioredoxin-like"/>
    <property type="match status" value="1"/>
</dbReference>
<evidence type="ECO:0000259" key="1">
    <source>
        <dbReference type="PROSITE" id="PS50404"/>
    </source>
</evidence>
<evidence type="ECO:0000313" key="3">
    <source>
        <dbReference type="Proteomes" id="UP000799537"/>
    </source>
</evidence>
<dbReference type="InterPro" id="IPR004045">
    <property type="entry name" value="Glutathione_S-Trfase_N"/>
</dbReference>
<gene>
    <name evidence="2" type="ORF">M409DRAFT_66814</name>
</gene>
<evidence type="ECO:0000313" key="2">
    <source>
        <dbReference type="EMBL" id="KAF2166372.1"/>
    </source>
</evidence>
<dbReference type="GeneID" id="54570380"/>
<organism evidence="2 3">
    <name type="scientific">Zasmidium cellare ATCC 36951</name>
    <dbReference type="NCBI Taxonomy" id="1080233"/>
    <lineage>
        <taxon>Eukaryota</taxon>
        <taxon>Fungi</taxon>
        <taxon>Dikarya</taxon>
        <taxon>Ascomycota</taxon>
        <taxon>Pezizomycotina</taxon>
        <taxon>Dothideomycetes</taxon>
        <taxon>Dothideomycetidae</taxon>
        <taxon>Mycosphaerellales</taxon>
        <taxon>Mycosphaerellaceae</taxon>
        <taxon>Zasmidium</taxon>
    </lineage>
</organism>
<accession>A0A6A6CK89</accession>
<dbReference type="EMBL" id="ML993597">
    <property type="protein sequence ID" value="KAF2166372.1"/>
    <property type="molecule type" value="Genomic_DNA"/>
</dbReference>
<dbReference type="PROSITE" id="PS50404">
    <property type="entry name" value="GST_NTER"/>
    <property type="match status" value="1"/>
</dbReference>
<dbReference type="Pfam" id="PF13409">
    <property type="entry name" value="GST_N_2"/>
    <property type="match status" value="1"/>
</dbReference>
<keyword evidence="3" id="KW-1185">Reference proteome</keyword>
<reference evidence="2" key="1">
    <citation type="journal article" date="2020" name="Stud. Mycol.">
        <title>101 Dothideomycetes genomes: a test case for predicting lifestyles and emergence of pathogens.</title>
        <authorList>
            <person name="Haridas S."/>
            <person name="Albert R."/>
            <person name="Binder M."/>
            <person name="Bloem J."/>
            <person name="Labutti K."/>
            <person name="Salamov A."/>
            <person name="Andreopoulos B."/>
            <person name="Baker S."/>
            <person name="Barry K."/>
            <person name="Bills G."/>
            <person name="Bluhm B."/>
            <person name="Cannon C."/>
            <person name="Castanera R."/>
            <person name="Culley D."/>
            <person name="Daum C."/>
            <person name="Ezra D."/>
            <person name="Gonzalez J."/>
            <person name="Henrissat B."/>
            <person name="Kuo A."/>
            <person name="Liang C."/>
            <person name="Lipzen A."/>
            <person name="Lutzoni F."/>
            <person name="Magnuson J."/>
            <person name="Mondo S."/>
            <person name="Nolan M."/>
            <person name="Ohm R."/>
            <person name="Pangilinan J."/>
            <person name="Park H.-J."/>
            <person name="Ramirez L."/>
            <person name="Alfaro M."/>
            <person name="Sun H."/>
            <person name="Tritt A."/>
            <person name="Yoshinaga Y."/>
            <person name="Zwiers L.-H."/>
            <person name="Turgeon B."/>
            <person name="Goodwin S."/>
            <person name="Spatafora J."/>
            <person name="Crous P."/>
            <person name="Grigoriev I."/>
        </authorList>
    </citation>
    <scope>NUCLEOTIDE SEQUENCE</scope>
    <source>
        <strain evidence="2">ATCC 36951</strain>
    </source>
</reference>
<dbReference type="RefSeq" id="XP_033667261.1">
    <property type="nucleotide sequence ID" value="XM_033817108.1"/>
</dbReference>